<feature type="region of interest" description="Disordered" evidence="1">
    <location>
        <begin position="145"/>
        <end position="169"/>
    </location>
</feature>
<protein>
    <submittedName>
        <fullName evidence="2">Uncharacterized protein</fullName>
    </submittedName>
</protein>
<proteinExistence type="predicted"/>
<name>A0ABR1Z0M1_9PEZI</name>
<organism evidence="2 3">
    <name type="scientific">Phyllosticta capitalensis</name>
    <dbReference type="NCBI Taxonomy" id="121624"/>
    <lineage>
        <taxon>Eukaryota</taxon>
        <taxon>Fungi</taxon>
        <taxon>Dikarya</taxon>
        <taxon>Ascomycota</taxon>
        <taxon>Pezizomycotina</taxon>
        <taxon>Dothideomycetes</taxon>
        <taxon>Dothideomycetes incertae sedis</taxon>
        <taxon>Botryosphaeriales</taxon>
        <taxon>Phyllostictaceae</taxon>
        <taxon>Phyllosticta</taxon>
    </lineage>
</organism>
<comment type="caution">
    <text evidence="2">The sequence shown here is derived from an EMBL/GenBank/DDBJ whole genome shotgun (WGS) entry which is preliminary data.</text>
</comment>
<evidence type="ECO:0000313" key="3">
    <source>
        <dbReference type="Proteomes" id="UP001492380"/>
    </source>
</evidence>
<reference evidence="2 3" key="1">
    <citation type="submission" date="2024-04" db="EMBL/GenBank/DDBJ databases">
        <title>Phyllosticta paracitricarpa is synonymous to the EU quarantine fungus P. citricarpa based on phylogenomic analyses.</title>
        <authorList>
            <consortium name="Lawrence Berkeley National Laboratory"/>
            <person name="Van Ingen-Buijs V.A."/>
            <person name="Van Westerhoven A.C."/>
            <person name="Haridas S."/>
            <person name="Skiadas P."/>
            <person name="Martin F."/>
            <person name="Groenewald J.Z."/>
            <person name="Crous P.W."/>
            <person name="Seidl M.F."/>
        </authorList>
    </citation>
    <scope>NUCLEOTIDE SEQUENCE [LARGE SCALE GENOMIC DNA]</scope>
    <source>
        <strain evidence="2 3">CBS 123374</strain>
    </source>
</reference>
<dbReference type="Proteomes" id="UP001492380">
    <property type="component" value="Unassembled WGS sequence"/>
</dbReference>
<dbReference type="EMBL" id="JBBWRZ010000002">
    <property type="protein sequence ID" value="KAK8244517.1"/>
    <property type="molecule type" value="Genomic_DNA"/>
</dbReference>
<keyword evidence="3" id="KW-1185">Reference proteome</keyword>
<sequence length="228" mass="25771">MMTNLRDLAQKTLDWDQAKALLNHSFYSRVLLLAIGCKAGHTGLLRICREDMKRVAAMVKRHKTIVIERPSDSMVSQLDLKYNENGILGEDGGQSGKKFQRFGEMSKEWRDRLTKEFKRMERVGWIGWIEQKLIEKRLASSATSNAAKTHHVDLQDSREHATTAPAGHDSNPLKISFVPKISTEPRIWVFSTVTSETAGIELIIIPATAPSYLTLLTMTVMMYKTPTP</sequence>
<feature type="compositionally biased region" description="Basic and acidic residues" evidence="1">
    <location>
        <begin position="150"/>
        <end position="161"/>
    </location>
</feature>
<evidence type="ECO:0000313" key="2">
    <source>
        <dbReference type="EMBL" id="KAK8244517.1"/>
    </source>
</evidence>
<evidence type="ECO:0000256" key="1">
    <source>
        <dbReference type="SAM" id="MobiDB-lite"/>
    </source>
</evidence>
<gene>
    <name evidence="2" type="ORF">HDK90DRAFT_547280</name>
</gene>
<accession>A0ABR1Z0M1</accession>